<dbReference type="InterPro" id="IPR001584">
    <property type="entry name" value="Integrase_cat-core"/>
</dbReference>
<sequence length="168" mass="19859">MNYFTKWPETRAIPNAKAETVAKFLFEKIISRYGVSKEILSDYGTSFNNALINEICDKYQTKHRLTSAYRPQTNEIVKHFNRTIGESLVKLVIDKDDNKEWDNYIQAILLAYRTRQYETTGYLPFYLIIYGRQAVLPIELMIDTNINKEKDIHEALLKRTYDIMEKMD</sequence>
<dbReference type="InterPro" id="IPR012337">
    <property type="entry name" value="RNaseH-like_sf"/>
</dbReference>
<protein>
    <submittedName>
        <fullName evidence="2">Putative integrase core domain protein</fullName>
    </submittedName>
</protein>
<dbReference type="GO" id="GO:0015074">
    <property type="term" value="P:DNA integration"/>
    <property type="evidence" value="ECO:0007669"/>
    <property type="project" value="InterPro"/>
</dbReference>
<evidence type="ECO:0000259" key="1">
    <source>
        <dbReference type="PROSITE" id="PS50994"/>
    </source>
</evidence>
<reference evidence="2" key="1">
    <citation type="submission" date="2019-10" db="EMBL/GenBank/DDBJ databases">
        <title>Conservation and host-specific expression of non-tandemly repeated heterogenous ribosome RNA gene in arbuscular mycorrhizal fungi.</title>
        <authorList>
            <person name="Maeda T."/>
            <person name="Kobayashi Y."/>
            <person name="Nakagawa T."/>
            <person name="Ezawa T."/>
            <person name="Yamaguchi K."/>
            <person name="Bino T."/>
            <person name="Nishimoto Y."/>
            <person name="Shigenobu S."/>
            <person name="Kawaguchi M."/>
        </authorList>
    </citation>
    <scope>NUCLEOTIDE SEQUENCE</scope>
    <source>
        <strain evidence="2">HR1</strain>
    </source>
</reference>
<dbReference type="InterPro" id="IPR050951">
    <property type="entry name" value="Retrovirus_Pol_polyprotein"/>
</dbReference>
<dbReference type="InterPro" id="IPR036397">
    <property type="entry name" value="RNaseH_sf"/>
</dbReference>
<dbReference type="SUPFAM" id="SSF53098">
    <property type="entry name" value="Ribonuclease H-like"/>
    <property type="match status" value="1"/>
</dbReference>
<dbReference type="AlphaFoldDB" id="A0A8H3QXK8"/>
<dbReference type="Gene3D" id="3.30.420.10">
    <property type="entry name" value="Ribonuclease H-like superfamily/Ribonuclease H"/>
    <property type="match status" value="1"/>
</dbReference>
<dbReference type="OrthoDB" id="5592268at2759"/>
<dbReference type="PANTHER" id="PTHR37984:SF15">
    <property type="entry name" value="INTEGRASE CATALYTIC DOMAIN-CONTAINING PROTEIN"/>
    <property type="match status" value="1"/>
</dbReference>
<dbReference type="PANTHER" id="PTHR37984">
    <property type="entry name" value="PROTEIN CBG26694"/>
    <property type="match status" value="1"/>
</dbReference>
<organism evidence="2 3">
    <name type="scientific">Rhizophagus clarus</name>
    <dbReference type="NCBI Taxonomy" id="94130"/>
    <lineage>
        <taxon>Eukaryota</taxon>
        <taxon>Fungi</taxon>
        <taxon>Fungi incertae sedis</taxon>
        <taxon>Mucoromycota</taxon>
        <taxon>Glomeromycotina</taxon>
        <taxon>Glomeromycetes</taxon>
        <taxon>Glomerales</taxon>
        <taxon>Glomeraceae</taxon>
        <taxon>Rhizophagus</taxon>
    </lineage>
</organism>
<evidence type="ECO:0000313" key="3">
    <source>
        <dbReference type="Proteomes" id="UP000615446"/>
    </source>
</evidence>
<dbReference type="PROSITE" id="PS50994">
    <property type="entry name" value="INTEGRASE"/>
    <property type="match status" value="1"/>
</dbReference>
<name>A0A8H3QXK8_9GLOM</name>
<gene>
    <name evidence="2" type="ORF">RCL2_001985000</name>
</gene>
<dbReference type="GO" id="GO:0003676">
    <property type="term" value="F:nucleic acid binding"/>
    <property type="evidence" value="ECO:0007669"/>
    <property type="project" value="InterPro"/>
</dbReference>
<evidence type="ECO:0000313" key="2">
    <source>
        <dbReference type="EMBL" id="GES93094.1"/>
    </source>
</evidence>
<dbReference type="EMBL" id="BLAL01000220">
    <property type="protein sequence ID" value="GES93094.1"/>
    <property type="molecule type" value="Genomic_DNA"/>
</dbReference>
<accession>A0A8H3QXK8</accession>
<feature type="domain" description="Integrase catalytic" evidence="1">
    <location>
        <begin position="1"/>
        <end position="132"/>
    </location>
</feature>
<dbReference type="GO" id="GO:0005634">
    <property type="term" value="C:nucleus"/>
    <property type="evidence" value="ECO:0007669"/>
    <property type="project" value="UniProtKB-ARBA"/>
</dbReference>
<proteinExistence type="predicted"/>
<comment type="caution">
    <text evidence="2">The sequence shown here is derived from an EMBL/GenBank/DDBJ whole genome shotgun (WGS) entry which is preliminary data.</text>
</comment>
<dbReference type="Proteomes" id="UP000615446">
    <property type="component" value="Unassembled WGS sequence"/>
</dbReference>